<keyword evidence="1" id="KW-0238">DNA-binding</keyword>
<dbReference type="OrthoDB" id="7867776at2"/>
<gene>
    <name evidence="1" type="ORF">C7I85_28860</name>
</gene>
<accession>A0A2P7RR05</accession>
<dbReference type="GO" id="GO:0003677">
    <property type="term" value="F:DNA binding"/>
    <property type="evidence" value="ECO:0007669"/>
    <property type="project" value="UniProtKB-KW"/>
</dbReference>
<dbReference type="EMBL" id="PXYL01000033">
    <property type="protein sequence ID" value="PSJ52646.1"/>
    <property type="molecule type" value="Genomic_DNA"/>
</dbReference>
<evidence type="ECO:0000313" key="1">
    <source>
        <dbReference type="EMBL" id="PSJ52646.1"/>
    </source>
</evidence>
<evidence type="ECO:0000313" key="2">
    <source>
        <dbReference type="Proteomes" id="UP000240653"/>
    </source>
</evidence>
<organism evidence="1 2">
    <name type="scientific">Pseudaminobacter soli</name>
    <name type="common">ex Li et al. 2025</name>
    <dbReference type="NCBI Taxonomy" id="1295366"/>
    <lineage>
        <taxon>Bacteria</taxon>
        <taxon>Pseudomonadati</taxon>
        <taxon>Pseudomonadota</taxon>
        <taxon>Alphaproteobacteria</taxon>
        <taxon>Hyphomicrobiales</taxon>
        <taxon>Phyllobacteriaceae</taxon>
        <taxon>Pseudaminobacter</taxon>
    </lineage>
</organism>
<proteinExistence type="predicted"/>
<comment type="caution">
    <text evidence="1">The sequence shown here is derived from an EMBL/GenBank/DDBJ whole genome shotgun (WGS) entry which is preliminary data.</text>
</comment>
<keyword evidence="2" id="KW-1185">Reference proteome</keyword>
<dbReference type="AlphaFoldDB" id="A0A2P7RR05"/>
<sequence>MRPKSTPNTVNEFYQAFGVSRTHFYEQTKAGLLKVRKAGRTTLVRAEDAKEWLDNLPEGCQ</sequence>
<dbReference type="Proteomes" id="UP000240653">
    <property type="component" value="Unassembled WGS sequence"/>
</dbReference>
<name>A0A2P7RR05_9HYPH</name>
<reference evidence="1 2" key="1">
    <citation type="submission" date="2018-03" db="EMBL/GenBank/DDBJ databases">
        <title>The draft genome of Mesorhizobium soli JCM 19897.</title>
        <authorList>
            <person name="Li L."/>
            <person name="Liu L."/>
            <person name="Liang L."/>
            <person name="Wang T."/>
            <person name="Zhang X."/>
        </authorList>
    </citation>
    <scope>NUCLEOTIDE SEQUENCE [LARGE SCALE GENOMIC DNA]</scope>
    <source>
        <strain evidence="1 2">JCM 19897</strain>
    </source>
</reference>
<protein>
    <submittedName>
        <fullName evidence="1">DNA-binding protein</fullName>
    </submittedName>
</protein>